<proteinExistence type="predicted"/>
<evidence type="ECO:0000313" key="8">
    <source>
        <dbReference type="Proteomes" id="UP001056429"/>
    </source>
</evidence>
<dbReference type="PROSITE" id="PS51202">
    <property type="entry name" value="RCK_C"/>
    <property type="match status" value="1"/>
</dbReference>
<dbReference type="EMBL" id="JAGSOJ010000003">
    <property type="protein sequence ID" value="MCM1991368.1"/>
    <property type="molecule type" value="Genomic_DNA"/>
</dbReference>
<dbReference type="InterPro" id="IPR036721">
    <property type="entry name" value="RCK_C_sf"/>
</dbReference>
<keyword evidence="3" id="KW-0804">Transcription</keyword>
<evidence type="ECO:0000313" key="7">
    <source>
        <dbReference type="EMBL" id="MCM1991368.1"/>
    </source>
</evidence>
<dbReference type="GO" id="GO:0008324">
    <property type="term" value="F:monoatomic cation transmembrane transporter activity"/>
    <property type="evidence" value="ECO:0007669"/>
    <property type="project" value="InterPro"/>
</dbReference>
<dbReference type="InterPro" id="IPR036388">
    <property type="entry name" value="WH-like_DNA-bd_sf"/>
</dbReference>
<evidence type="ECO:0000256" key="4">
    <source>
        <dbReference type="SAM" id="Coils"/>
    </source>
</evidence>
<dbReference type="Pfam" id="PF00392">
    <property type="entry name" value="GntR"/>
    <property type="match status" value="1"/>
</dbReference>
<dbReference type="Pfam" id="PF02080">
    <property type="entry name" value="TrkA_C"/>
    <property type="match status" value="1"/>
</dbReference>
<keyword evidence="2" id="KW-0238">DNA-binding</keyword>
<evidence type="ECO:0000256" key="1">
    <source>
        <dbReference type="ARBA" id="ARBA00023015"/>
    </source>
</evidence>
<keyword evidence="8" id="KW-1185">Reference proteome</keyword>
<protein>
    <submittedName>
        <fullName evidence="7">GntR family transcriptional regulator</fullName>
    </submittedName>
</protein>
<comment type="caution">
    <text evidence="7">The sequence shown here is derived from an EMBL/GenBank/DDBJ whole genome shotgun (WGS) entry which is preliminary data.</text>
</comment>
<dbReference type="InterPro" id="IPR036390">
    <property type="entry name" value="WH_DNA-bd_sf"/>
</dbReference>
<feature type="domain" description="RCK C-terminal" evidence="6">
    <location>
        <begin position="121"/>
        <end position="206"/>
    </location>
</feature>
<dbReference type="RefSeq" id="WP_250860475.1">
    <property type="nucleotide sequence ID" value="NZ_JAGSOJ010000003.1"/>
</dbReference>
<dbReference type="Gene3D" id="3.30.70.1450">
    <property type="entry name" value="Regulator of K+ conductance, C-terminal domain"/>
    <property type="match status" value="1"/>
</dbReference>
<dbReference type="SUPFAM" id="SSF116726">
    <property type="entry name" value="TrkA C-terminal domain-like"/>
    <property type="match status" value="1"/>
</dbReference>
<dbReference type="Proteomes" id="UP001056429">
    <property type="component" value="Unassembled WGS sequence"/>
</dbReference>
<evidence type="ECO:0000259" key="6">
    <source>
        <dbReference type="PROSITE" id="PS51202"/>
    </source>
</evidence>
<reference evidence="7" key="1">
    <citation type="journal article" date="2021" name="mSystems">
        <title>Bacteria and Archaea Synergistically Convert Glycine Betaine to Biogenic Methane in the Formosa Cold Seep of the South China Sea.</title>
        <authorList>
            <person name="Li L."/>
            <person name="Zhang W."/>
            <person name="Zhang S."/>
            <person name="Song L."/>
            <person name="Sun Q."/>
            <person name="Zhang H."/>
            <person name="Xiang H."/>
            <person name="Dong X."/>
        </authorList>
    </citation>
    <scope>NUCLEOTIDE SEQUENCE</scope>
    <source>
        <strain evidence="7">ZWT</strain>
    </source>
</reference>
<dbReference type="GO" id="GO:0003700">
    <property type="term" value="F:DNA-binding transcription factor activity"/>
    <property type="evidence" value="ECO:0007669"/>
    <property type="project" value="InterPro"/>
</dbReference>
<dbReference type="PROSITE" id="PS50949">
    <property type="entry name" value="HTH_GNTR"/>
    <property type="match status" value="1"/>
</dbReference>
<dbReference type="SUPFAM" id="SSF46785">
    <property type="entry name" value="Winged helix' DNA-binding domain"/>
    <property type="match status" value="1"/>
</dbReference>
<keyword evidence="1" id="KW-0805">Transcription regulation</keyword>
<dbReference type="GO" id="GO:0006813">
    <property type="term" value="P:potassium ion transport"/>
    <property type="evidence" value="ECO:0007669"/>
    <property type="project" value="InterPro"/>
</dbReference>
<dbReference type="AlphaFoldDB" id="A0A9J6P797"/>
<organism evidence="7 8">
    <name type="scientific">Oceanirhabdus seepicola</name>
    <dbReference type="NCBI Taxonomy" id="2828781"/>
    <lineage>
        <taxon>Bacteria</taxon>
        <taxon>Bacillati</taxon>
        <taxon>Bacillota</taxon>
        <taxon>Clostridia</taxon>
        <taxon>Eubacteriales</taxon>
        <taxon>Clostridiaceae</taxon>
        <taxon>Oceanirhabdus</taxon>
    </lineage>
</organism>
<name>A0A9J6P797_9CLOT</name>
<dbReference type="InterPro" id="IPR000524">
    <property type="entry name" value="Tscrpt_reg_HTH_GntR"/>
</dbReference>
<dbReference type="InterPro" id="IPR006037">
    <property type="entry name" value="RCK_C"/>
</dbReference>
<gene>
    <name evidence="7" type="ORF">KDK92_16665</name>
</gene>
<dbReference type="Gene3D" id="1.10.10.10">
    <property type="entry name" value="Winged helix-like DNA-binding domain superfamily/Winged helix DNA-binding domain"/>
    <property type="match status" value="1"/>
</dbReference>
<feature type="coiled-coil region" evidence="4">
    <location>
        <begin position="98"/>
        <end position="125"/>
    </location>
</feature>
<sequence length="208" mass="23763">MGQRIEIPRYIKIAVDVAVRIHKGNLPEGVKLRGRSILASEYNVSPETIRKSMKLLDDTGVVEVCKGSGVIVKSKEKALDFINSFKDKETLGMIRGNIKSLLQQRKEVERQLNELNEKIIDYSYRFKNADLIDPVQIEIPDSCHIIDMSIGQSKFWHNTGSTILGVKREDKVYISPGPYWEFKEKDILLVVGDEGVLDRIKKYLENDN</sequence>
<evidence type="ECO:0000259" key="5">
    <source>
        <dbReference type="PROSITE" id="PS50949"/>
    </source>
</evidence>
<evidence type="ECO:0000256" key="3">
    <source>
        <dbReference type="ARBA" id="ARBA00023163"/>
    </source>
</evidence>
<accession>A0A9J6P797</accession>
<reference evidence="7" key="2">
    <citation type="submission" date="2021-04" db="EMBL/GenBank/DDBJ databases">
        <authorList>
            <person name="Dong X."/>
        </authorList>
    </citation>
    <scope>NUCLEOTIDE SEQUENCE</scope>
    <source>
        <strain evidence="7">ZWT</strain>
    </source>
</reference>
<evidence type="ECO:0000256" key="2">
    <source>
        <dbReference type="ARBA" id="ARBA00023125"/>
    </source>
</evidence>
<feature type="domain" description="HTH gntR-type" evidence="5">
    <location>
        <begin position="7"/>
        <end position="75"/>
    </location>
</feature>
<dbReference type="GO" id="GO:0003677">
    <property type="term" value="F:DNA binding"/>
    <property type="evidence" value="ECO:0007669"/>
    <property type="project" value="UniProtKB-KW"/>
</dbReference>
<dbReference type="SMART" id="SM00345">
    <property type="entry name" value="HTH_GNTR"/>
    <property type="match status" value="1"/>
</dbReference>
<keyword evidence="4" id="KW-0175">Coiled coil</keyword>